<dbReference type="AlphaFoldDB" id="A0A1H7LYK3"/>
<dbReference type="EMBL" id="FOAF01000001">
    <property type="protein sequence ID" value="SEL04011.1"/>
    <property type="molecule type" value="Genomic_DNA"/>
</dbReference>
<evidence type="ECO:0000259" key="8">
    <source>
        <dbReference type="Pfam" id="PF12704"/>
    </source>
</evidence>
<feature type="transmembrane region" description="Helical" evidence="6">
    <location>
        <begin position="658"/>
        <end position="682"/>
    </location>
</feature>
<evidence type="ECO:0000313" key="10">
    <source>
        <dbReference type="Proteomes" id="UP000199421"/>
    </source>
</evidence>
<gene>
    <name evidence="9" type="ORF">SAMN05661044_01809</name>
</gene>
<dbReference type="Pfam" id="PF12704">
    <property type="entry name" value="MacB_PCD"/>
    <property type="match status" value="1"/>
</dbReference>
<feature type="domain" description="MacB-like periplasmic core" evidence="8">
    <location>
        <begin position="20"/>
        <end position="205"/>
    </location>
</feature>
<feature type="transmembrane region" description="Helical" evidence="6">
    <location>
        <begin position="274"/>
        <end position="296"/>
    </location>
</feature>
<dbReference type="PANTHER" id="PTHR30572:SF18">
    <property type="entry name" value="ABC-TYPE MACROLIDE FAMILY EXPORT SYSTEM PERMEASE COMPONENT 2"/>
    <property type="match status" value="1"/>
</dbReference>
<feature type="transmembrane region" description="Helical" evidence="6">
    <location>
        <begin position="744"/>
        <end position="767"/>
    </location>
</feature>
<dbReference type="InterPro" id="IPR003838">
    <property type="entry name" value="ABC3_permease_C"/>
</dbReference>
<feature type="transmembrane region" description="Helical" evidence="6">
    <location>
        <begin position="370"/>
        <end position="393"/>
    </location>
</feature>
<dbReference type="InterPro" id="IPR025857">
    <property type="entry name" value="MacB_PCD"/>
</dbReference>
<evidence type="ECO:0000256" key="2">
    <source>
        <dbReference type="ARBA" id="ARBA00022475"/>
    </source>
</evidence>
<feature type="transmembrane region" description="Helical" evidence="6">
    <location>
        <begin position="710"/>
        <end position="732"/>
    </location>
</feature>
<dbReference type="OrthoDB" id="1451596at2"/>
<keyword evidence="2" id="KW-1003">Cell membrane</keyword>
<keyword evidence="5 6" id="KW-0472">Membrane</keyword>
<proteinExistence type="predicted"/>
<dbReference type="RefSeq" id="WP_093322373.1">
    <property type="nucleotide sequence ID" value="NZ_FOAF01000001.1"/>
</dbReference>
<protein>
    <submittedName>
        <fullName evidence="9">ABC-type antimicrobial peptide transport system, permease component</fullName>
    </submittedName>
</protein>
<sequence length="781" mass="87133">MIKNYFKSAWRALLKNRTASAINISGLAVGLGIGIIVIIWITHQFSYDKFHKNYANIYLLMTKSKTNGEIGIGKETPAPLTKQVLNELPEIKTTARTSQPNQQLLRVGEKNIYELGMYAEPTFFDMMTFKTLAGDPRVALNQSGSVVITERTAKKLFGDENPIGKLIDHNNSQVLKVEAVIADVPENSTNQFDVVFPFKDFERENSNWIERWDYYIITTWVQTLHRTDHTLLDKRINGLFHKKQKETGSLFTYPLADLRLYNEFKNGEPSGGRIYAVVLLGVIGLSVLLIACINFMNLTTAQSQRRAKEVGVRKVVGATRWQTIFQFLTEAFLLTLVATVLGISIAKIGLPLLNEVTTSNIPFDLLKGNIWLIFIPLIIFTALVAGSYPAFFLSKFKPTDTLKGISAGKNNKFSLRKVLVTFQFIVSIFLIITSIVIFKQLEFSKGRPVGYNPDNLIQVVAHGEMAEKFTVMKSALLQIPGVSNVTAGNDNLLQFGGSVTGLGWTGKTPDQDFSITMTSVQFDWIKTIGAKIVEGRDFNETYGSDTASCLINEAAVRKMGLKAPVIGKIVGDKEVIGVVGDFIYNNPNSSTAPMIINYGANPMSNFFVRISEHADRKKILQEIEQLVKRQNPNYPFEYRFISEEYQRKFDNMYTAGKLINTISVLAIIISCLGLYGLSAYVAEIRAKEIGIRKVLGANIKQIWSSLSRDFLLPVGLAFLIVTPIAIFAMDLVLSNWEHHVSLSWWIFALAGLIALTISVLTVSYHAIKAALVNPVESLKTE</sequence>
<evidence type="ECO:0000256" key="3">
    <source>
        <dbReference type="ARBA" id="ARBA00022692"/>
    </source>
</evidence>
<keyword evidence="4 6" id="KW-1133">Transmembrane helix</keyword>
<evidence type="ECO:0000256" key="4">
    <source>
        <dbReference type="ARBA" id="ARBA00022989"/>
    </source>
</evidence>
<organism evidence="9 10">
    <name type="scientific">Olivibacter domesticus</name>
    <name type="common">Pseudosphingobacterium domesticum</name>
    <dbReference type="NCBI Taxonomy" id="407022"/>
    <lineage>
        <taxon>Bacteria</taxon>
        <taxon>Pseudomonadati</taxon>
        <taxon>Bacteroidota</taxon>
        <taxon>Sphingobacteriia</taxon>
        <taxon>Sphingobacteriales</taxon>
        <taxon>Sphingobacteriaceae</taxon>
        <taxon>Olivibacter</taxon>
    </lineage>
</organism>
<dbReference type="InterPro" id="IPR050250">
    <property type="entry name" value="Macrolide_Exporter_MacB"/>
</dbReference>
<feature type="transmembrane region" description="Helical" evidence="6">
    <location>
        <begin position="331"/>
        <end position="350"/>
    </location>
</feature>
<dbReference type="Proteomes" id="UP000199421">
    <property type="component" value="Unassembled WGS sequence"/>
</dbReference>
<keyword evidence="3 6" id="KW-0812">Transmembrane</keyword>
<name>A0A1H7LYK3_OLID1</name>
<accession>A0A1H7LYK3</accession>
<evidence type="ECO:0000256" key="5">
    <source>
        <dbReference type="ARBA" id="ARBA00023136"/>
    </source>
</evidence>
<reference evidence="10" key="1">
    <citation type="submission" date="2016-10" db="EMBL/GenBank/DDBJ databases">
        <authorList>
            <person name="Varghese N."/>
            <person name="Submissions S."/>
        </authorList>
    </citation>
    <scope>NUCLEOTIDE SEQUENCE [LARGE SCALE GENOMIC DNA]</scope>
    <source>
        <strain evidence="10">DSM 18733</strain>
    </source>
</reference>
<feature type="domain" description="ABC3 transporter permease C-terminal" evidence="7">
    <location>
        <begin position="282"/>
        <end position="396"/>
    </location>
</feature>
<feature type="transmembrane region" description="Helical" evidence="6">
    <location>
        <begin position="418"/>
        <end position="438"/>
    </location>
</feature>
<dbReference type="PANTHER" id="PTHR30572">
    <property type="entry name" value="MEMBRANE COMPONENT OF TRANSPORTER-RELATED"/>
    <property type="match status" value="1"/>
</dbReference>
<dbReference type="Pfam" id="PF02687">
    <property type="entry name" value="FtsX"/>
    <property type="match status" value="2"/>
</dbReference>
<feature type="domain" description="ABC3 transporter permease C-terminal" evidence="7">
    <location>
        <begin position="661"/>
        <end position="770"/>
    </location>
</feature>
<dbReference type="GO" id="GO:0022857">
    <property type="term" value="F:transmembrane transporter activity"/>
    <property type="evidence" value="ECO:0007669"/>
    <property type="project" value="TreeGrafter"/>
</dbReference>
<dbReference type="STRING" id="407022.SAMN05661044_01809"/>
<comment type="subcellular location">
    <subcellularLocation>
        <location evidence="1">Cell membrane</location>
        <topology evidence="1">Multi-pass membrane protein</topology>
    </subcellularLocation>
</comment>
<dbReference type="GO" id="GO:0005886">
    <property type="term" value="C:plasma membrane"/>
    <property type="evidence" value="ECO:0007669"/>
    <property type="project" value="UniProtKB-SubCell"/>
</dbReference>
<feature type="transmembrane region" description="Helical" evidence="6">
    <location>
        <begin position="21"/>
        <end position="41"/>
    </location>
</feature>
<evidence type="ECO:0000256" key="1">
    <source>
        <dbReference type="ARBA" id="ARBA00004651"/>
    </source>
</evidence>
<evidence type="ECO:0000256" key="6">
    <source>
        <dbReference type="SAM" id="Phobius"/>
    </source>
</evidence>
<evidence type="ECO:0000313" key="9">
    <source>
        <dbReference type="EMBL" id="SEL04011.1"/>
    </source>
</evidence>
<keyword evidence="10" id="KW-1185">Reference proteome</keyword>
<evidence type="ECO:0000259" key="7">
    <source>
        <dbReference type="Pfam" id="PF02687"/>
    </source>
</evidence>